<feature type="domain" description="Carbohydrate esterase 2 N-terminal" evidence="2">
    <location>
        <begin position="18"/>
        <end position="113"/>
    </location>
</feature>
<evidence type="ECO:0000259" key="1">
    <source>
        <dbReference type="Pfam" id="PF13472"/>
    </source>
</evidence>
<dbReference type="Gene3D" id="2.60.120.260">
    <property type="entry name" value="Galactose-binding domain-like"/>
    <property type="match status" value="1"/>
</dbReference>
<dbReference type="CDD" id="cd01831">
    <property type="entry name" value="Endoglucanase_E_like"/>
    <property type="match status" value="1"/>
</dbReference>
<feature type="domain" description="SGNH hydrolase-type esterase" evidence="1">
    <location>
        <begin position="130"/>
        <end position="268"/>
    </location>
</feature>
<evidence type="ECO:0000259" key="2">
    <source>
        <dbReference type="Pfam" id="PF17996"/>
    </source>
</evidence>
<dbReference type="SUPFAM" id="SSF52266">
    <property type="entry name" value="SGNH hydrolase"/>
    <property type="match status" value="1"/>
</dbReference>
<evidence type="ECO:0008006" key="5">
    <source>
        <dbReference type="Google" id="ProtNLM"/>
    </source>
</evidence>
<organism evidence="3 4">
    <name type="scientific">Roseburia faecis</name>
    <dbReference type="NCBI Taxonomy" id="301302"/>
    <lineage>
        <taxon>Bacteria</taxon>
        <taxon>Bacillati</taxon>
        <taxon>Bacillota</taxon>
        <taxon>Clostridia</taxon>
        <taxon>Lachnospirales</taxon>
        <taxon>Lachnospiraceae</taxon>
        <taxon>Roseburia</taxon>
    </lineage>
</organism>
<gene>
    <name evidence="3" type="ORF">GMD30_09780</name>
</gene>
<reference evidence="3 4" key="1">
    <citation type="journal article" date="2019" name="Nat. Med.">
        <title>A library of human gut bacterial isolates paired with longitudinal multiomics data enables mechanistic microbiome research.</title>
        <authorList>
            <person name="Poyet M."/>
            <person name="Groussin M."/>
            <person name="Gibbons S.M."/>
            <person name="Avila-Pacheco J."/>
            <person name="Jiang X."/>
            <person name="Kearney S.M."/>
            <person name="Perrotta A.R."/>
            <person name="Berdy B."/>
            <person name="Zhao S."/>
            <person name="Lieberman T.D."/>
            <person name="Swanson P.K."/>
            <person name="Smith M."/>
            <person name="Roesemann S."/>
            <person name="Alexander J.E."/>
            <person name="Rich S.A."/>
            <person name="Livny J."/>
            <person name="Vlamakis H."/>
            <person name="Clish C."/>
            <person name="Bullock K."/>
            <person name="Deik A."/>
            <person name="Scott J."/>
            <person name="Pierce K.A."/>
            <person name="Xavier R.J."/>
            <person name="Alm E.J."/>
        </authorList>
    </citation>
    <scope>NUCLEOTIDE SEQUENCE [LARGE SCALE GENOMIC DNA]</scope>
    <source>
        <strain evidence="3 4">BIOML-A1</strain>
    </source>
</reference>
<name>A0A844KMP0_9FIRM</name>
<dbReference type="InterPro" id="IPR052762">
    <property type="entry name" value="PCW_deacetylase/CE"/>
</dbReference>
<sequence>MEKMVWWEQVRILGITNKEPSGLHLCWSTSGIAFVTAASVVTVEMAAQSIAAQEDAFMGVFINDEKQFRQKIRAVPGKRKYIIYQQESAETVRIRLVKLTEEQYGNVWITNLITDAPVTRDAIPSRHLLFIGDSLTAGYGVDGINGISTFRTADEDVTKTYAYQAAEMLHADSRIVAYSGNGVLSRWIAPEQDTPYTKNILPEIFPYIQNEVPDLIVCNLGTNDASYVRQIPSRERAFVEKYTDFIQQLKKVFADAKILLLYGLMEQTLCEKVQETAQRCGTEFLKLPLQNPVNGMGTDGHPGARTQQEIALYVERYMEQMMMWRTDER</sequence>
<evidence type="ECO:0000313" key="3">
    <source>
        <dbReference type="EMBL" id="MTR81982.1"/>
    </source>
</evidence>
<dbReference type="InterPro" id="IPR036514">
    <property type="entry name" value="SGNH_hydro_sf"/>
</dbReference>
<evidence type="ECO:0000313" key="4">
    <source>
        <dbReference type="Proteomes" id="UP000446657"/>
    </source>
</evidence>
<dbReference type="GO" id="GO:0052689">
    <property type="term" value="F:carboxylic ester hydrolase activity"/>
    <property type="evidence" value="ECO:0007669"/>
    <property type="project" value="InterPro"/>
</dbReference>
<proteinExistence type="predicted"/>
<dbReference type="InterPro" id="IPR037461">
    <property type="entry name" value="CtCE2-like_dom"/>
</dbReference>
<dbReference type="PANTHER" id="PTHR37834:SF2">
    <property type="entry name" value="ESTERASE, SGNH HYDROLASE-TYPE"/>
    <property type="match status" value="1"/>
</dbReference>
<dbReference type="Gene3D" id="3.40.50.1110">
    <property type="entry name" value="SGNH hydrolase"/>
    <property type="match status" value="1"/>
</dbReference>
<dbReference type="AlphaFoldDB" id="A0A844KMP0"/>
<dbReference type="PANTHER" id="PTHR37834">
    <property type="entry name" value="GDSL-LIKE LIPASE/ACYLHYDROLASE DOMAIN PROTEIN (AFU_ORTHOLOGUE AFUA_2G00620)"/>
    <property type="match status" value="1"/>
</dbReference>
<dbReference type="Pfam" id="PF13472">
    <property type="entry name" value="Lipase_GDSL_2"/>
    <property type="match status" value="1"/>
</dbReference>
<protein>
    <recommendedName>
        <fullName evidence="5">Endoglucanase E</fullName>
    </recommendedName>
</protein>
<dbReference type="Pfam" id="PF17996">
    <property type="entry name" value="CE2_N"/>
    <property type="match status" value="1"/>
</dbReference>
<dbReference type="Proteomes" id="UP000446657">
    <property type="component" value="Unassembled WGS sequence"/>
</dbReference>
<comment type="caution">
    <text evidence="3">The sequence shown here is derived from an EMBL/GenBank/DDBJ whole genome shotgun (WGS) entry which is preliminary data.</text>
</comment>
<dbReference type="InterPro" id="IPR013830">
    <property type="entry name" value="SGNH_hydro"/>
</dbReference>
<accession>A0A844KMP0</accession>
<dbReference type="EMBL" id="WNAL01000018">
    <property type="protein sequence ID" value="MTR81982.1"/>
    <property type="molecule type" value="Genomic_DNA"/>
</dbReference>
<dbReference type="InterPro" id="IPR040794">
    <property type="entry name" value="CE2_N"/>
</dbReference>